<feature type="chain" id="PRO_5034358419" evidence="1">
    <location>
        <begin position="27"/>
        <end position="415"/>
    </location>
</feature>
<evidence type="ECO:0000313" key="2">
    <source>
        <dbReference type="EMBL" id="QHZ52397.1"/>
    </source>
</evidence>
<dbReference type="AlphaFoldDB" id="A0A6C0QVC8"/>
<dbReference type="Gene3D" id="2.60.120.260">
    <property type="entry name" value="Galactose-binding domain-like"/>
    <property type="match status" value="1"/>
</dbReference>
<keyword evidence="1" id="KW-0732">Signal</keyword>
<dbReference type="Proteomes" id="UP000464330">
    <property type="component" value="Chromosome"/>
</dbReference>
<sequence length="415" mass="47244" precursor="true">MKKKLLVLTAALSLTLPSLVPITSLAATQNDKGTKAETFIASETTDAEARKMAEKHANYLLHTYRNEINKANKKLGFLKGDKLTVKVDGSVYGEDLRAYDDNIAFTGRTIMKNVTATGDPTIKVSYDASKKEFSIERVKNQKSTGNVTLTAEVDFAFQTWEWYGAWHRVNDRIGTTYDSQSLKFTNFEKEPRLEIHSNANVHEVNLDSFILIPNNYFSVISSVGKVRALFDEGYVDTKSIGQKTVTFHAWDDYGAEDENDKDHYRFFGMTLNVVDLTNWETNDFRKWILFPEDKYERVSDSKNSLTGVYAIHSTKSIAAQKQYHLEKGATYKFTTYIKPEVSTEEDLILLSLQTGDKQRVFFDSDSTELPSVEKGFKKISKEFTVGDSEENSALNFKFMTEKGVYLDSFKLERIK</sequence>
<feature type="signal peptide" evidence="1">
    <location>
        <begin position="1"/>
        <end position="26"/>
    </location>
</feature>
<reference evidence="2 3" key="1">
    <citation type="journal article" date="2020" name="Int. J. Med. Microbiol.">
        <title>Discovery of Paenibacillus larvae ERIC V: Phenotypic and genomic comparison to genotypes ERIC I-IV reveal different inventories of virulence factors which correlate with epidemiological prevalences of American Foulbrood.</title>
        <authorList>
            <person name="Beims H."/>
            <person name="Bunk B."/>
            <person name="Erler S."/>
            <person name="Mohr K.I."/>
            <person name="Sproer C."/>
            <person name="Pradella S."/>
            <person name="Gunther G."/>
            <person name="Rohde M."/>
            <person name="von der Ohe W."/>
            <person name="Steinert M."/>
        </authorList>
    </citation>
    <scope>NUCLEOTIDE SEQUENCE [LARGE SCALE GENOMIC DNA]</scope>
    <source>
        <strain evidence="2">Eric_V</strain>
    </source>
</reference>
<evidence type="ECO:0000313" key="3">
    <source>
        <dbReference type="Proteomes" id="UP000464330"/>
    </source>
</evidence>
<gene>
    <name evidence="2" type="ORF">ERICV_03286</name>
</gene>
<accession>A0A6C0QVC8</accession>
<dbReference type="EMBL" id="CP019717">
    <property type="protein sequence ID" value="QHZ52397.1"/>
    <property type="molecule type" value="Genomic_DNA"/>
</dbReference>
<evidence type="ECO:0000256" key="1">
    <source>
        <dbReference type="SAM" id="SignalP"/>
    </source>
</evidence>
<dbReference type="RefSeq" id="WP_172423513.1">
    <property type="nucleotide sequence ID" value="NZ_CP019717.1"/>
</dbReference>
<proteinExistence type="predicted"/>
<organism evidence="2 3">
    <name type="scientific">Paenibacillus larvae subsp. larvae</name>
    <dbReference type="NCBI Taxonomy" id="147375"/>
    <lineage>
        <taxon>Bacteria</taxon>
        <taxon>Bacillati</taxon>
        <taxon>Bacillota</taxon>
        <taxon>Bacilli</taxon>
        <taxon>Bacillales</taxon>
        <taxon>Paenibacillaceae</taxon>
        <taxon>Paenibacillus</taxon>
    </lineage>
</organism>
<protein>
    <submittedName>
        <fullName evidence="2">Toxin-like protein</fullName>
    </submittedName>
</protein>
<name>A0A6C0QVC8_9BACL</name>